<dbReference type="Gene3D" id="1.10.510.10">
    <property type="entry name" value="Transferase(Phosphotransferase) domain 1"/>
    <property type="match status" value="1"/>
</dbReference>
<keyword evidence="1" id="KW-0812">Transmembrane</keyword>
<protein>
    <submittedName>
        <fullName evidence="3">TKL protein kinase</fullName>
    </submittedName>
</protein>
<dbReference type="OrthoDB" id="346907at2759"/>
<evidence type="ECO:0000313" key="3">
    <source>
        <dbReference type="EMBL" id="KDO20698.1"/>
    </source>
</evidence>
<keyword evidence="3" id="KW-0808">Transferase</keyword>
<name>A0A067BR47_SAPPC</name>
<dbReference type="Gene3D" id="3.80.10.10">
    <property type="entry name" value="Ribonuclease Inhibitor"/>
    <property type="match status" value="1"/>
</dbReference>
<dbReference type="InterPro" id="IPR011009">
    <property type="entry name" value="Kinase-like_dom_sf"/>
</dbReference>
<evidence type="ECO:0000256" key="1">
    <source>
        <dbReference type="SAM" id="Phobius"/>
    </source>
</evidence>
<dbReference type="SUPFAM" id="SSF52058">
    <property type="entry name" value="L domain-like"/>
    <property type="match status" value="1"/>
</dbReference>
<dbReference type="InterPro" id="IPR000719">
    <property type="entry name" value="Prot_kinase_dom"/>
</dbReference>
<gene>
    <name evidence="3" type="ORF">SPRG_13910</name>
</gene>
<feature type="domain" description="Protein kinase" evidence="2">
    <location>
        <begin position="206"/>
        <end position="481"/>
    </location>
</feature>
<feature type="transmembrane region" description="Helical" evidence="1">
    <location>
        <begin position="128"/>
        <end position="152"/>
    </location>
</feature>
<keyword evidence="4" id="KW-1185">Reference proteome</keyword>
<dbReference type="Proteomes" id="UP000030745">
    <property type="component" value="Unassembled WGS sequence"/>
</dbReference>
<sequence>MAIVMLPHASCCRNASKNALTSLISVVFPETLEQLDLGHNAISEIRAAFPKSLRRLCLGPNPVVAFYANASQFALLESLGRPADDCLLHVNTTSAACAGHNGIALLWGLYPVCLLPDVSTIPAVDAAAFPYAAVIGGGVSLVALCIIAVICYTCRRRKRVRMSQSTPIEMDVRSWYSSAKTPTPLERASLHLETEFQDHFVPQSALTRGHLLYRRELSLVHRALYQAAGADDAEMVTLTSLPPDKSDDPDAVGIFLETVRLHAQLHHPKIVRFVGVTWRTVKQLALITEYMERGDLWSLLQEPPMHAWLDDMSGATKLSLLHDVVDGLRYLHSCDPIVFHMDLKAEHVFVSESFEAKLGAFGSTRATHHAEDVTSTDDEAVVAWSAPEVLKGLRYTEKADIYALGVLIATMDTGKAPFANETNQLRASRTRIAVHVMAGNATLEFRDDCPPAVRSMADRCLAYDPRDRPSAKDVYKWIDFIRKAPMTVPSPEYLL</sequence>
<evidence type="ECO:0000313" key="4">
    <source>
        <dbReference type="Proteomes" id="UP000030745"/>
    </source>
</evidence>
<dbReference type="KEGG" id="spar:SPRG_13910"/>
<accession>A0A067BR47</accession>
<keyword evidence="1" id="KW-0472">Membrane</keyword>
<dbReference type="RefSeq" id="XP_012208582.1">
    <property type="nucleotide sequence ID" value="XM_012353192.1"/>
</dbReference>
<dbReference type="OMA" id="RIAVHVM"/>
<dbReference type="PANTHER" id="PTHR44329:SF214">
    <property type="entry name" value="PROTEIN KINASE DOMAIN-CONTAINING PROTEIN"/>
    <property type="match status" value="1"/>
</dbReference>
<dbReference type="GO" id="GO:0004674">
    <property type="term" value="F:protein serine/threonine kinase activity"/>
    <property type="evidence" value="ECO:0007669"/>
    <property type="project" value="TreeGrafter"/>
</dbReference>
<dbReference type="GO" id="GO:0005524">
    <property type="term" value="F:ATP binding"/>
    <property type="evidence" value="ECO:0007669"/>
    <property type="project" value="InterPro"/>
</dbReference>
<keyword evidence="3" id="KW-0418">Kinase</keyword>
<evidence type="ECO:0000259" key="2">
    <source>
        <dbReference type="PROSITE" id="PS50011"/>
    </source>
</evidence>
<reference evidence="3 4" key="1">
    <citation type="journal article" date="2013" name="PLoS Genet.">
        <title>Distinctive expansion of potential virulence genes in the genome of the oomycete fish pathogen Saprolegnia parasitica.</title>
        <authorList>
            <person name="Jiang R.H."/>
            <person name="de Bruijn I."/>
            <person name="Haas B.J."/>
            <person name="Belmonte R."/>
            <person name="Lobach L."/>
            <person name="Christie J."/>
            <person name="van den Ackerveken G."/>
            <person name="Bottin A."/>
            <person name="Bulone V."/>
            <person name="Diaz-Moreno S.M."/>
            <person name="Dumas B."/>
            <person name="Fan L."/>
            <person name="Gaulin E."/>
            <person name="Govers F."/>
            <person name="Grenville-Briggs L.J."/>
            <person name="Horner N.R."/>
            <person name="Levin J.Z."/>
            <person name="Mammella M."/>
            <person name="Meijer H.J."/>
            <person name="Morris P."/>
            <person name="Nusbaum C."/>
            <person name="Oome S."/>
            <person name="Phillips A.J."/>
            <person name="van Rooyen D."/>
            <person name="Rzeszutek E."/>
            <person name="Saraiva M."/>
            <person name="Secombes C.J."/>
            <person name="Seidl M.F."/>
            <person name="Snel B."/>
            <person name="Stassen J.H."/>
            <person name="Sykes S."/>
            <person name="Tripathy S."/>
            <person name="van den Berg H."/>
            <person name="Vega-Arreguin J.C."/>
            <person name="Wawra S."/>
            <person name="Young S.K."/>
            <person name="Zeng Q."/>
            <person name="Dieguez-Uribeondo J."/>
            <person name="Russ C."/>
            <person name="Tyler B.M."/>
            <person name="van West P."/>
        </authorList>
    </citation>
    <scope>NUCLEOTIDE SEQUENCE [LARGE SCALE GENOMIC DNA]</scope>
    <source>
        <strain evidence="3 4">CBS 223.65</strain>
    </source>
</reference>
<dbReference type="Gene3D" id="3.30.200.20">
    <property type="entry name" value="Phosphorylase Kinase, domain 1"/>
    <property type="match status" value="1"/>
</dbReference>
<dbReference type="PROSITE" id="PS50011">
    <property type="entry name" value="PROTEIN_KINASE_DOM"/>
    <property type="match status" value="1"/>
</dbReference>
<dbReference type="Pfam" id="PF00069">
    <property type="entry name" value="Pkinase"/>
    <property type="match status" value="1"/>
</dbReference>
<dbReference type="AlphaFoldDB" id="A0A067BR47"/>
<dbReference type="SUPFAM" id="SSF56112">
    <property type="entry name" value="Protein kinase-like (PK-like)"/>
    <property type="match status" value="1"/>
</dbReference>
<dbReference type="PANTHER" id="PTHR44329">
    <property type="entry name" value="SERINE/THREONINE-PROTEIN KINASE TNNI3K-RELATED"/>
    <property type="match status" value="1"/>
</dbReference>
<dbReference type="EMBL" id="KK583305">
    <property type="protein sequence ID" value="KDO20698.1"/>
    <property type="molecule type" value="Genomic_DNA"/>
</dbReference>
<dbReference type="InterPro" id="IPR032675">
    <property type="entry name" value="LRR_dom_sf"/>
</dbReference>
<dbReference type="GeneID" id="24135748"/>
<dbReference type="VEuPathDB" id="FungiDB:SPRG_13910"/>
<keyword evidence="1" id="KW-1133">Transmembrane helix</keyword>
<dbReference type="InterPro" id="IPR051681">
    <property type="entry name" value="Ser/Thr_Kinases-Pseudokinases"/>
</dbReference>
<dbReference type="STRING" id="695850.A0A067BR47"/>
<proteinExistence type="predicted"/>
<organism evidence="3 4">
    <name type="scientific">Saprolegnia parasitica (strain CBS 223.65)</name>
    <dbReference type="NCBI Taxonomy" id="695850"/>
    <lineage>
        <taxon>Eukaryota</taxon>
        <taxon>Sar</taxon>
        <taxon>Stramenopiles</taxon>
        <taxon>Oomycota</taxon>
        <taxon>Saprolegniomycetes</taxon>
        <taxon>Saprolegniales</taxon>
        <taxon>Saprolegniaceae</taxon>
        <taxon>Saprolegnia</taxon>
    </lineage>
</organism>